<dbReference type="Pfam" id="PF00075">
    <property type="entry name" value="RNase_H"/>
    <property type="match status" value="1"/>
</dbReference>
<proteinExistence type="predicted"/>
<dbReference type="GO" id="GO:0004523">
    <property type="term" value="F:RNA-DNA hybrid ribonuclease activity"/>
    <property type="evidence" value="ECO:0007669"/>
    <property type="project" value="InterPro"/>
</dbReference>
<keyword evidence="3" id="KW-1185">Reference proteome</keyword>
<dbReference type="InterPro" id="IPR012337">
    <property type="entry name" value="RNaseH-like_sf"/>
</dbReference>
<evidence type="ECO:0000313" key="2">
    <source>
        <dbReference type="EMBL" id="GFX99109.1"/>
    </source>
</evidence>
<dbReference type="Gene3D" id="3.30.420.10">
    <property type="entry name" value="Ribonuclease H-like superfamily/Ribonuclease H"/>
    <property type="match status" value="1"/>
</dbReference>
<dbReference type="PROSITE" id="PS50879">
    <property type="entry name" value="RNASE_H_1"/>
    <property type="match status" value="1"/>
</dbReference>
<dbReference type="Proteomes" id="UP000887159">
    <property type="component" value="Unassembled WGS sequence"/>
</dbReference>
<dbReference type="InterPro" id="IPR002156">
    <property type="entry name" value="RNaseH_domain"/>
</dbReference>
<dbReference type="SUPFAM" id="SSF53098">
    <property type="entry name" value="Ribonuclease H-like"/>
    <property type="match status" value="1"/>
</dbReference>
<sequence length="442" mass="49635">MWPRYPSSYSHELVVIVPQDRVLVPLKMHRVERVDADMSRLPFRPRPWAQLAPALRRCRTSNGWHVTLDNLRVVDILRLSIMLPNLSSIRHNPELRFSNHIEQTAIKALGKLNILRKLSGTSWGSRPQTLKSTFCTVIRPVLEYATPIWTPASISYKQKLDSVQHRAAKIIIGAVSSTNNEKAEQECGLPPLESRRKLATIKLKRSSTLQLDSEIRKELNLEHSSLEFLQEPLIPKNPPKNTCFKLELLRTCSKKEDPATLRQKGLETIEIPSQNNFAIAYTDGSSDRSLSNGGAGILLLLPDGNNYKHKINTGIIASNFTSELMAIREALILYQQDPHVIDSTEGLVIFSDSKSAIEAIRNGETNISCDIITLLEQLHSKRKSCILQWIPAHVNIENLNLEHGRCSSTVKIFTPNSIKQSATIGQGFGKFDCKPKCATNCD</sequence>
<evidence type="ECO:0000313" key="3">
    <source>
        <dbReference type="Proteomes" id="UP000887159"/>
    </source>
</evidence>
<evidence type="ECO:0000259" key="1">
    <source>
        <dbReference type="PROSITE" id="PS50879"/>
    </source>
</evidence>
<feature type="domain" description="RNase H type-1" evidence="1">
    <location>
        <begin position="274"/>
        <end position="415"/>
    </location>
</feature>
<protein>
    <submittedName>
        <fullName evidence="2">RNase H domain-containing protein</fullName>
    </submittedName>
</protein>
<reference evidence="2" key="1">
    <citation type="submission" date="2020-08" db="EMBL/GenBank/DDBJ databases">
        <title>Multicomponent nature underlies the extraordinary mechanical properties of spider dragline silk.</title>
        <authorList>
            <person name="Kono N."/>
            <person name="Nakamura H."/>
            <person name="Mori M."/>
            <person name="Yoshida Y."/>
            <person name="Ohtoshi R."/>
            <person name="Malay A.D."/>
            <person name="Moran D.A.P."/>
            <person name="Tomita M."/>
            <person name="Numata K."/>
            <person name="Arakawa K."/>
        </authorList>
    </citation>
    <scope>NUCLEOTIDE SEQUENCE</scope>
</reference>
<dbReference type="InterPro" id="IPR036397">
    <property type="entry name" value="RNaseH_sf"/>
</dbReference>
<dbReference type="EMBL" id="BMAU01021206">
    <property type="protein sequence ID" value="GFX99109.1"/>
    <property type="molecule type" value="Genomic_DNA"/>
</dbReference>
<accession>A0A8X6RUN8</accession>
<comment type="caution">
    <text evidence="2">The sequence shown here is derived from an EMBL/GenBank/DDBJ whole genome shotgun (WGS) entry which is preliminary data.</text>
</comment>
<dbReference type="AlphaFoldDB" id="A0A8X6RUN8"/>
<organism evidence="2 3">
    <name type="scientific">Trichonephila clavipes</name>
    <name type="common">Golden silk orbweaver</name>
    <name type="synonym">Nephila clavipes</name>
    <dbReference type="NCBI Taxonomy" id="2585209"/>
    <lineage>
        <taxon>Eukaryota</taxon>
        <taxon>Metazoa</taxon>
        <taxon>Ecdysozoa</taxon>
        <taxon>Arthropoda</taxon>
        <taxon>Chelicerata</taxon>
        <taxon>Arachnida</taxon>
        <taxon>Araneae</taxon>
        <taxon>Araneomorphae</taxon>
        <taxon>Entelegynae</taxon>
        <taxon>Araneoidea</taxon>
        <taxon>Nephilidae</taxon>
        <taxon>Trichonephila</taxon>
    </lineage>
</organism>
<dbReference type="GO" id="GO:0003676">
    <property type="term" value="F:nucleic acid binding"/>
    <property type="evidence" value="ECO:0007669"/>
    <property type="project" value="InterPro"/>
</dbReference>
<gene>
    <name evidence="2" type="ORF">TNCV_2492901</name>
</gene>
<dbReference type="CDD" id="cd09276">
    <property type="entry name" value="Rnase_HI_RT_non_LTR"/>
    <property type="match status" value="1"/>
</dbReference>
<name>A0A8X6RUN8_TRICX</name>